<evidence type="ECO:0000313" key="9">
    <source>
        <dbReference type="Proteomes" id="UP000264883"/>
    </source>
</evidence>
<keyword evidence="6 7" id="KW-0472">Membrane</keyword>
<protein>
    <submittedName>
        <fullName evidence="8">Permease</fullName>
    </submittedName>
</protein>
<feature type="transmembrane region" description="Helical" evidence="7">
    <location>
        <begin position="12"/>
        <end position="36"/>
    </location>
</feature>
<keyword evidence="9" id="KW-1185">Reference proteome</keyword>
<dbReference type="InterPro" id="IPR052923">
    <property type="entry name" value="UPF0718"/>
</dbReference>
<dbReference type="InterPro" id="IPR005524">
    <property type="entry name" value="DUF318"/>
</dbReference>
<dbReference type="GO" id="GO:0005886">
    <property type="term" value="C:plasma membrane"/>
    <property type="evidence" value="ECO:0007669"/>
    <property type="project" value="UniProtKB-SubCell"/>
</dbReference>
<sequence length="301" mass="33832">MLINLDKIIITFINMILEGLPFLLIGSIVSAAIQLFVTEEMIEKVLPQNNIISLLIASTIGILMPICECAIIPVTKSLIRKNVPIKIAITFMLSVPILNPIVIMSTYYAFNDMKIVLIRFIGGIILSIIIGVLVDLLVSKNKDIVNRKTEYSDLCECGCLTIDYFTRKSKIRICLEHSIREFLNILKYYIYASFLSSIFICLIDENMLIKIGKGKFISIIIMMLMAFLFSLCSEADAFVAKEFLKHFNIPAISAFLILGPMMDLKNAVIISSYFKKEFTIKLIGAIIICILSFSLLLSAIM</sequence>
<gene>
    <name evidence="8" type="ORF">BEN51_06100</name>
</gene>
<evidence type="ECO:0000256" key="3">
    <source>
        <dbReference type="ARBA" id="ARBA00022475"/>
    </source>
</evidence>
<keyword evidence="4 7" id="KW-0812">Transmembrane</keyword>
<dbReference type="RefSeq" id="WP_119865202.1">
    <property type="nucleotide sequence ID" value="NZ_CP016786.1"/>
</dbReference>
<dbReference type="KEGG" id="cia:BEN51_06100"/>
<dbReference type="Pfam" id="PF03773">
    <property type="entry name" value="ArsP_1"/>
    <property type="match status" value="1"/>
</dbReference>
<evidence type="ECO:0000313" key="8">
    <source>
        <dbReference type="EMBL" id="ASW43063.1"/>
    </source>
</evidence>
<feature type="transmembrane region" description="Helical" evidence="7">
    <location>
        <begin position="188"/>
        <end position="209"/>
    </location>
</feature>
<comment type="similarity">
    <text evidence="2">Belongs to the UPF0718 family.</text>
</comment>
<organism evidence="8 9">
    <name type="scientific">Clostridium isatidis</name>
    <dbReference type="NCBI Taxonomy" id="182773"/>
    <lineage>
        <taxon>Bacteria</taxon>
        <taxon>Bacillati</taxon>
        <taxon>Bacillota</taxon>
        <taxon>Clostridia</taxon>
        <taxon>Eubacteriales</taxon>
        <taxon>Clostridiaceae</taxon>
        <taxon>Clostridium</taxon>
    </lineage>
</organism>
<reference evidence="8 9" key="1">
    <citation type="submission" date="2016-08" db="EMBL/GenBank/DDBJ databases">
        <title>Complete Genome Sequence Of The Indigo Reducing Clostridium isatidis DSM15098.</title>
        <authorList>
            <person name="Little G.T."/>
            <person name="Minton N.P."/>
        </authorList>
    </citation>
    <scope>NUCLEOTIDE SEQUENCE [LARGE SCALE GENOMIC DNA]</scope>
    <source>
        <strain evidence="8 9">DSM 15098</strain>
    </source>
</reference>
<feature type="transmembrane region" description="Helical" evidence="7">
    <location>
        <begin position="215"/>
        <end position="231"/>
    </location>
</feature>
<evidence type="ECO:0000256" key="1">
    <source>
        <dbReference type="ARBA" id="ARBA00004651"/>
    </source>
</evidence>
<keyword evidence="5 7" id="KW-1133">Transmembrane helix</keyword>
<feature type="transmembrane region" description="Helical" evidence="7">
    <location>
        <begin position="51"/>
        <end position="75"/>
    </location>
</feature>
<evidence type="ECO:0000256" key="7">
    <source>
        <dbReference type="SAM" id="Phobius"/>
    </source>
</evidence>
<evidence type="ECO:0000256" key="2">
    <source>
        <dbReference type="ARBA" id="ARBA00006386"/>
    </source>
</evidence>
<feature type="transmembrane region" description="Helical" evidence="7">
    <location>
        <begin position="243"/>
        <end position="262"/>
    </location>
</feature>
<name>A0A343JC05_9CLOT</name>
<comment type="subcellular location">
    <subcellularLocation>
        <location evidence="1">Cell membrane</location>
        <topology evidence="1">Multi-pass membrane protein</topology>
    </subcellularLocation>
</comment>
<accession>A0A343JC05</accession>
<feature type="transmembrane region" description="Helical" evidence="7">
    <location>
        <begin position="282"/>
        <end position="300"/>
    </location>
</feature>
<dbReference type="Proteomes" id="UP000264883">
    <property type="component" value="Chromosome"/>
</dbReference>
<evidence type="ECO:0000256" key="4">
    <source>
        <dbReference type="ARBA" id="ARBA00022692"/>
    </source>
</evidence>
<proteinExistence type="inferred from homology"/>
<dbReference type="AlphaFoldDB" id="A0A343JC05"/>
<dbReference type="OrthoDB" id="9810876at2"/>
<feature type="transmembrane region" description="Helical" evidence="7">
    <location>
        <begin position="116"/>
        <end position="138"/>
    </location>
</feature>
<keyword evidence="3" id="KW-1003">Cell membrane</keyword>
<dbReference type="PANTHER" id="PTHR34184">
    <property type="entry name" value="UPF0718 PROTEIN YCGR"/>
    <property type="match status" value="1"/>
</dbReference>
<feature type="transmembrane region" description="Helical" evidence="7">
    <location>
        <begin position="87"/>
        <end position="110"/>
    </location>
</feature>
<dbReference type="EMBL" id="CP016786">
    <property type="protein sequence ID" value="ASW43063.1"/>
    <property type="molecule type" value="Genomic_DNA"/>
</dbReference>
<dbReference type="PANTHER" id="PTHR34184:SF4">
    <property type="entry name" value="UPF0718 PROTEIN YCGR"/>
    <property type="match status" value="1"/>
</dbReference>
<evidence type="ECO:0000256" key="5">
    <source>
        <dbReference type="ARBA" id="ARBA00022989"/>
    </source>
</evidence>
<evidence type="ECO:0000256" key="6">
    <source>
        <dbReference type="ARBA" id="ARBA00023136"/>
    </source>
</evidence>